<dbReference type="AlphaFoldDB" id="A0A0P8W8U9"/>
<reference evidence="1 2" key="1">
    <citation type="submission" date="2015-09" db="EMBL/GenBank/DDBJ databases">
        <title>Genome sequence of Oxobacter pfennigii DSM 3222.</title>
        <authorList>
            <person name="Poehlein A."/>
            <person name="Bengelsdorf F.R."/>
            <person name="Schiel-Bengelsdorf B."/>
            <person name="Duerre P."/>
            <person name="Daniel R."/>
        </authorList>
    </citation>
    <scope>NUCLEOTIDE SEQUENCE [LARGE SCALE GENOMIC DNA]</scope>
    <source>
        <strain evidence="1 2">DSM 3222</strain>
    </source>
</reference>
<gene>
    <name evidence="1" type="ORF">OXPF_23080</name>
</gene>
<evidence type="ECO:0000313" key="2">
    <source>
        <dbReference type="Proteomes" id="UP000050326"/>
    </source>
</evidence>
<keyword evidence="2" id="KW-1185">Reference proteome</keyword>
<name>A0A0P8W8U9_9CLOT</name>
<protein>
    <submittedName>
        <fullName evidence="1">Uncharacterized protein</fullName>
    </submittedName>
</protein>
<dbReference type="RefSeq" id="WP_160317205.1">
    <property type="nucleotide sequence ID" value="NZ_LKET01000032.1"/>
</dbReference>
<evidence type="ECO:0000313" key="1">
    <source>
        <dbReference type="EMBL" id="KPU44141.1"/>
    </source>
</evidence>
<sequence>MIEVFAKPAVGAIIEKECDGKKYILIQQRNKESHGIETKMTEIPAEKICEYESIF</sequence>
<comment type="caution">
    <text evidence="1">The sequence shown here is derived from an EMBL/GenBank/DDBJ whole genome shotgun (WGS) entry which is preliminary data.</text>
</comment>
<organism evidence="1 2">
    <name type="scientific">Oxobacter pfennigii</name>
    <dbReference type="NCBI Taxonomy" id="36849"/>
    <lineage>
        <taxon>Bacteria</taxon>
        <taxon>Bacillati</taxon>
        <taxon>Bacillota</taxon>
        <taxon>Clostridia</taxon>
        <taxon>Eubacteriales</taxon>
        <taxon>Clostridiaceae</taxon>
        <taxon>Oxobacter</taxon>
    </lineage>
</organism>
<proteinExistence type="predicted"/>
<dbReference type="OrthoDB" id="9786032at2"/>
<accession>A0A0P8W8U9</accession>
<dbReference type="STRING" id="36849.OXPF_23080"/>
<dbReference type="Proteomes" id="UP000050326">
    <property type="component" value="Unassembled WGS sequence"/>
</dbReference>
<dbReference type="EMBL" id="LKET01000032">
    <property type="protein sequence ID" value="KPU44141.1"/>
    <property type="molecule type" value="Genomic_DNA"/>
</dbReference>